<sequence length="472" mass="55053">MNQDLICKKINNLRIGAEPSLRNNSSRIERILNDGLPLFSDEVGSFTSNAEKFYISTSNREIENMKIEVRNYLNNEKWDLINKQYVNVLKNLDSLTNIIFCIQKNYSDNIQYINISQSYSMASTSETLNARSFRINEASKNELLISIYKRLCMLKPFIEKINNEILRIPDRIITHKGALSTLNELLPIWKITMYSQTNSETQCFYSHENILSSVVCLQLPLKNIFKQKESFTSRPMARIDHDNLFSDVLVNLFFNNKNEFISYNGKCNLHVSIKLPEFTSYLINNNYQLYVKIIPNRSPAKNNTYSTTPKVDFPICIKSTLAKQIHSILHKIHWTLIDRSIFHTLMQQIANIQRDNPEMIFIKELSSENITFSINETSLSNDANYYNFGLELKSISISFKPINNKEDCFLSSNELNALKLLRESFLEIWKHSIELNLDTPLENPMCGVKLCKYSNKLLERWIYKLAKKCKKY</sequence>
<dbReference type="EMBL" id="LRBP01000012">
    <property type="protein sequence ID" value="OII74214.1"/>
    <property type="molecule type" value="Genomic_DNA"/>
</dbReference>
<evidence type="ECO:0000313" key="2">
    <source>
        <dbReference type="Proteomes" id="UP000186176"/>
    </source>
</evidence>
<accession>A0A1J4MJ42</accession>
<name>A0A1J4MJ42_9CRYT</name>
<reference evidence="1 2" key="1">
    <citation type="submission" date="2016-10" db="EMBL/GenBank/DDBJ databases">
        <title>Reductive evolution of mitochondrial metabolism and differential evolution of invasion-related proteins in Cryptosporidium.</title>
        <authorList>
            <person name="Liu S."/>
            <person name="Roellig D.M."/>
            <person name="Guo Y."/>
            <person name="Li N."/>
            <person name="Frace M.A."/>
            <person name="Tang K."/>
            <person name="Zhang L."/>
            <person name="Feng Y."/>
            <person name="Xiao L."/>
        </authorList>
    </citation>
    <scope>NUCLEOTIDE SEQUENCE [LARGE SCALE GENOMIC DNA]</scope>
    <source>
        <strain evidence="1">39726</strain>
    </source>
</reference>
<dbReference type="VEuPathDB" id="CryptoDB:cubi_01058"/>
<comment type="caution">
    <text evidence="1">The sequence shown here is derived from an EMBL/GenBank/DDBJ whole genome shotgun (WGS) entry which is preliminary data.</text>
</comment>
<proteinExistence type="predicted"/>
<dbReference type="AlphaFoldDB" id="A0A1J4MJ42"/>
<evidence type="ECO:0000313" key="1">
    <source>
        <dbReference type="EMBL" id="OII74214.1"/>
    </source>
</evidence>
<dbReference type="Proteomes" id="UP000186176">
    <property type="component" value="Unassembled WGS sequence"/>
</dbReference>
<gene>
    <name evidence="1" type="ORF">cubi_01058</name>
</gene>
<protein>
    <submittedName>
        <fullName evidence="1">Uncharacterized protein</fullName>
    </submittedName>
</protein>
<dbReference type="GeneID" id="39977849"/>
<dbReference type="RefSeq" id="XP_028875407.1">
    <property type="nucleotide sequence ID" value="XM_029018070.1"/>
</dbReference>
<dbReference type="OrthoDB" id="339968at2759"/>
<keyword evidence="2" id="KW-1185">Reference proteome</keyword>
<organism evidence="1 2">
    <name type="scientific">Cryptosporidium ubiquitum</name>
    <dbReference type="NCBI Taxonomy" id="857276"/>
    <lineage>
        <taxon>Eukaryota</taxon>
        <taxon>Sar</taxon>
        <taxon>Alveolata</taxon>
        <taxon>Apicomplexa</taxon>
        <taxon>Conoidasida</taxon>
        <taxon>Coccidia</taxon>
        <taxon>Eucoccidiorida</taxon>
        <taxon>Eimeriorina</taxon>
        <taxon>Cryptosporidiidae</taxon>
        <taxon>Cryptosporidium</taxon>
    </lineage>
</organism>